<organism evidence="1">
    <name type="scientific">Trepomonas sp. PC1</name>
    <dbReference type="NCBI Taxonomy" id="1076344"/>
    <lineage>
        <taxon>Eukaryota</taxon>
        <taxon>Metamonada</taxon>
        <taxon>Diplomonadida</taxon>
        <taxon>Hexamitidae</taxon>
        <taxon>Hexamitinae</taxon>
        <taxon>Trepomonas</taxon>
    </lineage>
</organism>
<feature type="non-terminal residue" evidence="1">
    <location>
        <position position="1"/>
    </location>
</feature>
<proteinExistence type="predicted"/>
<protein>
    <submittedName>
        <fullName evidence="1">Uncharacterized protein</fullName>
    </submittedName>
</protein>
<dbReference type="EMBL" id="GDID01007767">
    <property type="protein sequence ID" value="JAP88839.1"/>
    <property type="molecule type" value="Transcribed_RNA"/>
</dbReference>
<gene>
    <name evidence="1" type="ORF">TPC1_31666</name>
</gene>
<dbReference type="AlphaFoldDB" id="A0A146JZN6"/>
<sequence>LDTKSQKSIDPLFYAIELPKLSIQQQTLTFIPTYQEAATDIDQLQGISSLLNTNIINLNKQAILYNQQTYLLQCFPPVRSLELTVFENKQQRCTAQKQQDLLLLSLPLMEGVANFSFQQKRGLEKDKQHIVSLNVKNLFNFKQINNQLASLQSTKNITLGPNFTLGNYLATPKEADFIEKFQLKNNFKRNQLKIPTQIAFQPQFQVNLNPKTRLKPRLNFELLKEIKTETYPEGFVWHGQVLKGKLGELLQTKIQVSTVSQVPIQIDINQERQKELFIVDHTMKSFIDNGVQKCELGLVLLPKSRGKHSPQGYVTVGQDKKPLQHVIQVV</sequence>
<reference evidence="1" key="1">
    <citation type="submission" date="2015-07" db="EMBL/GenBank/DDBJ databases">
        <title>Adaptation to a free-living lifestyle via gene acquisitions in the diplomonad Trepomonas sp. PC1.</title>
        <authorList>
            <person name="Xu F."/>
            <person name="Jerlstrom-Hultqvist J."/>
            <person name="Kolisko M."/>
            <person name="Simpson A.G.B."/>
            <person name="Roger A.J."/>
            <person name="Svard S.G."/>
            <person name="Andersson J.O."/>
        </authorList>
    </citation>
    <scope>NUCLEOTIDE SEQUENCE</scope>
    <source>
        <strain evidence="1">PC1</strain>
    </source>
</reference>
<accession>A0A146JZN6</accession>
<name>A0A146JZN6_9EUKA</name>
<feature type="non-terminal residue" evidence="1">
    <location>
        <position position="330"/>
    </location>
</feature>
<evidence type="ECO:0000313" key="1">
    <source>
        <dbReference type="EMBL" id="JAP88839.1"/>
    </source>
</evidence>